<feature type="compositionally biased region" description="Basic and acidic residues" evidence="1">
    <location>
        <begin position="41"/>
        <end position="52"/>
    </location>
</feature>
<dbReference type="AlphaFoldDB" id="A0A284SAH5"/>
<sequence length="947" mass="107129">MEHRAQQSLESSARSPGTPLAKNRKSQFFQPQRSSSAPTGDSREYAPDRPFEEAGPTSSIWQAYLDESMIYDRDISDAHRGETSILLVFAGLFSAVVSAFIVQSSANLQPDYQRLSALLAFDQINIQRAIANGTSLDTITTSGADPTARFTPKLLDSWVNGLWFASLTLSLSYALLAVLADDWYSHYLSPVPGNPQDRSCTRHFRYKGLIDWPVGAFIRVLPLMLHLSLFLFFLGLVLYLIPQQLGIALVTGIISFTTSIVYLVTNSLPLIYPQCPYKTPVSSFLYAAAMWILRWYHAGLRAISSQVAKLNKLPSEIPSQTFQSPPEIKTLEDFEIYAAKRSRIKHELDALLWLYKRSSTSAIRRLVIHALAGLPSNYIAEADPLSPPLWDEVRDEKDRMLMDCMEMTRKGTTRWIPKDIPDIESRIEPLLRLEILFRPLRRRFPSGLFGKHDLDFSRMAMSDTLSITLCSLEDPHIQKPKHLGSDSKIAAKALGDNVLHHPDVWNSLVLQWSSDSTQTTMSSHMTDIFINIDESTPETDPEMCLNLITAIYFPEQHSHTSSSCTLADIMLQDPPTKHNIIFSLSLYFGNPIWNDFDDLEVAKVKLLCTIIHSQSEFPLFMSYAVQALNRSICTHDSVLYLLRFKAIVSYIANSVTPSSGCDDPDTIAHAFVCMASLIHQAPHYRINLPPADWDKKSLFLNILQVIKDHQLYRTSFLSAVEVSPISQQLSRPIAGFILCQALSRGISQAYEAFRGSDHLAYLEQNNQLPLELVEGLYAYITGISETTKKTGKLPDIESEEFLEGHIRDLHQTPVVHAICASIVYSRTPARPILSSLVSIAPDHTQWSETLNPQSHEYFIDQYTSSSSDHEKNGKRFKKDLKKTVAILAECLQRERDRKNHINQLLTNSNHQTGLSQIQRGLRWPTWMRKPRNVDADVELQEYNDERE</sequence>
<keyword evidence="2" id="KW-0812">Transmembrane</keyword>
<feature type="transmembrane region" description="Helical" evidence="2">
    <location>
        <begin position="216"/>
        <end position="241"/>
    </location>
</feature>
<feature type="compositionally biased region" description="Polar residues" evidence="1">
    <location>
        <begin position="1"/>
        <end position="15"/>
    </location>
</feature>
<dbReference type="InterPro" id="IPR045338">
    <property type="entry name" value="DUF6535"/>
</dbReference>
<accession>A0A284SAH5</accession>
<protein>
    <recommendedName>
        <fullName evidence="3">DUF6535 domain-containing protein</fullName>
    </recommendedName>
</protein>
<dbReference type="OrthoDB" id="3235960at2759"/>
<dbReference type="Proteomes" id="UP000219338">
    <property type="component" value="Unassembled WGS sequence"/>
</dbReference>
<dbReference type="Pfam" id="PF20153">
    <property type="entry name" value="DUF6535"/>
    <property type="match status" value="1"/>
</dbReference>
<evidence type="ECO:0000259" key="3">
    <source>
        <dbReference type="Pfam" id="PF20153"/>
    </source>
</evidence>
<gene>
    <name evidence="4" type="ORF">ARMOST_21550</name>
</gene>
<keyword evidence="2" id="KW-1133">Transmembrane helix</keyword>
<feature type="domain" description="DUF6535" evidence="3">
    <location>
        <begin position="61"/>
        <end position="241"/>
    </location>
</feature>
<proteinExistence type="predicted"/>
<name>A0A284SAH5_ARMOS</name>
<keyword evidence="2" id="KW-0472">Membrane</keyword>
<reference evidence="5" key="1">
    <citation type="journal article" date="2017" name="Nat. Ecol. Evol.">
        <title>Genome expansion and lineage-specific genetic innovations in the forest pathogenic fungi Armillaria.</title>
        <authorList>
            <person name="Sipos G."/>
            <person name="Prasanna A.N."/>
            <person name="Walter M.C."/>
            <person name="O'Connor E."/>
            <person name="Balint B."/>
            <person name="Krizsan K."/>
            <person name="Kiss B."/>
            <person name="Hess J."/>
            <person name="Varga T."/>
            <person name="Slot J."/>
            <person name="Riley R."/>
            <person name="Boka B."/>
            <person name="Rigling D."/>
            <person name="Barry K."/>
            <person name="Lee J."/>
            <person name="Mihaltcheva S."/>
            <person name="LaButti K."/>
            <person name="Lipzen A."/>
            <person name="Waldron R."/>
            <person name="Moloney N.M."/>
            <person name="Sperisen C."/>
            <person name="Kredics L."/>
            <person name="Vagvoelgyi C."/>
            <person name="Patrignani A."/>
            <person name="Fitzpatrick D."/>
            <person name="Nagy I."/>
            <person name="Doyle S."/>
            <person name="Anderson J.B."/>
            <person name="Grigoriev I.V."/>
            <person name="Gueldener U."/>
            <person name="Muensterkoetter M."/>
            <person name="Nagy L.G."/>
        </authorList>
    </citation>
    <scope>NUCLEOTIDE SEQUENCE [LARGE SCALE GENOMIC DNA]</scope>
    <source>
        <strain evidence="5">C18/9</strain>
    </source>
</reference>
<evidence type="ECO:0000313" key="5">
    <source>
        <dbReference type="Proteomes" id="UP000219338"/>
    </source>
</evidence>
<evidence type="ECO:0000256" key="1">
    <source>
        <dbReference type="SAM" id="MobiDB-lite"/>
    </source>
</evidence>
<dbReference type="EMBL" id="FUEG01000051">
    <property type="protein sequence ID" value="SJL17979.1"/>
    <property type="molecule type" value="Genomic_DNA"/>
</dbReference>
<feature type="compositionally biased region" description="Polar residues" evidence="1">
    <location>
        <begin position="26"/>
        <end position="39"/>
    </location>
</feature>
<keyword evidence="5" id="KW-1185">Reference proteome</keyword>
<feature type="transmembrane region" description="Helical" evidence="2">
    <location>
        <begin position="161"/>
        <end position="180"/>
    </location>
</feature>
<evidence type="ECO:0000256" key="2">
    <source>
        <dbReference type="SAM" id="Phobius"/>
    </source>
</evidence>
<feature type="region of interest" description="Disordered" evidence="1">
    <location>
        <begin position="1"/>
        <end position="57"/>
    </location>
</feature>
<evidence type="ECO:0000313" key="4">
    <source>
        <dbReference type="EMBL" id="SJL17979.1"/>
    </source>
</evidence>
<organism evidence="4 5">
    <name type="scientific">Armillaria ostoyae</name>
    <name type="common">Armillaria root rot fungus</name>
    <dbReference type="NCBI Taxonomy" id="47428"/>
    <lineage>
        <taxon>Eukaryota</taxon>
        <taxon>Fungi</taxon>
        <taxon>Dikarya</taxon>
        <taxon>Basidiomycota</taxon>
        <taxon>Agaricomycotina</taxon>
        <taxon>Agaricomycetes</taxon>
        <taxon>Agaricomycetidae</taxon>
        <taxon>Agaricales</taxon>
        <taxon>Marasmiineae</taxon>
        <taxon>Physalacriaceae</taxon>
        <taxon>Armillaria</taxon>
    </lineage>
</organism>
<feature type="transmembrane region" description="Helical" evidence="2">
    <location>
        <begin position="247"/>
        <end position="265"/>
    </location>
</feature>